<dbReference type="GO" id="GO:0047653">
    <property type="term" value="F:allantoin racemase activity"/>
    <property type="evidence" value="ECO:0007669"/>
    <property type="project" value="UniProtKB-EC"/>
</dbReference>
<gene>
    <name evidence="2" type="ORF">JOC94_001970</name>
</gene>
<name>A0ABS2R5X0_9BACI</name>
<dbReference type="RefSeq" id="WP_077112968.1">
    <property type="nucleotide sequence ID" value="NZ_JAFBFH010000011.1"/>
</dbReference>
<dbReference type="PANTHER" id="PTHR28047:SF5">
    <property type="entry name" value="PROTEIN DCG1"/>
    <property type="match status" value="1"/>
</dbReference>
<accession>A0ABS2R5X0</accession>
<sequence>MKIAHVLPVNVSKERINNIKSKLTPNLFPDTQLDIITYQEGPKDLEYYTYEHLAIDLMIKDKERLNSYDAISIACFYDPGVRELRELLNIPVIGISQASILLAQVYGHNSAIIVSRDKNLPKMKDNMFLYGFNDHISVWQSLDLTVQQLNRIDQAELLSSTSKLIKEAIEIYKSEVIILGCGALSGLEDELIQKFQMPIINPIVAGIKMAETLASLRKTAQLTTSKLYDYENKYLHF</sequence>
<evidence type="ECO:0000313" key="2">
    <source>
        <dbReference type="EMBL" id="MBM7714998.1"/>
    </source>
</evidence>
<keyword evidence="3" id="KW-1185">Reference proteome</keyword>
<comment type="similarity">
    <text evidence="1">Belongs to the HyuE racemase family.</text>
</comment>
<dbReference type="PANTHER" id="PTHR28047">
    <property type="entry name" value="PROTEIN DCG1"/>
    <property type="match status" value="1"/>
</dbReference>
<dbReference type="EMBL" id="JAFBFH010000011">
    <property type="protein sequence ID" value="MBM7714998.1"/>
    <property type="molecule type" value="Genomic_DNA"/>
</dbReference>
<dbReference type="EC" id="5.1.99.3" evidence="2"/>
<dbReference type="Proteomes" id="UP000823485">
    <property type="component" value="Unassembled WGS sequence"/>
</dbReference>
<reference evidence="2 3" key="1">
    <citation type="submission" date="2021-01" db="EMBL/GenBank/DDBJ databases">
        <title>Genomic Encyclopedia of Type Strains, Phase IV (KMG-IV): sequencing the most valuable type-strain genomes for metagenomic binning, comparative biology and taxonomic classification.</title>
        <authorList>
            <person name="Goeker M."/>
        </authorList>
    </citation>
    <scope>NUCLEOTIDE SEQUENCE [LARGE SCALE GENOMIC DNA]</scope>
    <source>
        <strain evidence="2 3">DSM 105453</strain>
    </source>
</reference>
<keyword evidence="2" id="KW-0413">Isomerase</keyword>
<dbReference type="Gene3D" id="3.40.50.12500">
    <property type="match status" value="1"/>
</dbReference>
<proteinExistence type="inferred from homology"/>
<evidence type="ECO:0000256" key="1">
    <source>
        <dbReference type="ARBA" id="ARBA00038414"/>
    </source>
</evidence>
<dbReference type="InterPro" id="IPR015942">
    <property type="entry name" value="Asp/Glu/hydantoin_racemase"/>
</dbReference>
<organism evidence="2 3">
    <name type="scientific">Siminovitchia thermophila</name>
    <dbReference type="NCBI Taxonomy" id="1245522"/>
    <lineage>
        <taxon>Bacteria</taxon>
        <taxon>Bacillati</taxon>
        <taxon>Bacillota</taxon>
        <taxon>Bacilli</taxon>
        <taxon>Bacillales</taxon>
        <taxon>Bacillaceae</taxon>
        <taxon>Siminovitchia</taxon>
    </lineage>
</organism>
<protein>
    <submittedName>
        <fullName evidence="2">Allantoin racemase</fullName>
        <ecNumber evidence="2">5.1.99.3</ecNumber>
    </submittedName>
</protein>
<dbReference type="Pfam" id="PF01177">
    <property type="entry name" value="Asp_Glu_race"/>
    <property type="match status" value="1"/>
</dbReference>
<comment type="caution">
    <text evidence="2">The sequence shown here is derived from an EMBL/GenBank/DDBJ whole genome shotgun (WGS) entry which is preliminary data.</text>
</comment>
<dbReference type="InterPro" id="IPR052186">
    <property type="entry name" value="Hydantoin_racemase-like"/>
</dbReference>
<dbReference type="InterPro" id="IPR053714">
    <property type="entry name" value="Iso_Racemase_Enz_sf"/>
</dbReference>
<evidence type="ECO:0000313" key="3">
    <source>
        <dbReference type="Proteomes" id="UP000823485"/>
    </source>
</evidence>